<organism evidence="1 2">
    <name type="scientific">Candidatus Enterovibrio escicola</name>
    <dbReference type="NCBI Taxonomy" id="1927127"/>
    <lineage>
        <taxon>Bacteria</taxon>
        <taxon>Pseudomonadati</taxon>
        <taxon>Pseudomonadota</taxon>
        <taxon>Gammaproteobacteria</taxon>
        <taxon>Vibrionales</taxon>
        <taxon>Vibrionaceae</taxon>
        <taxon>Enterovibrio</taxon>
    </lineage>
</organism>
<dbReference type="GeneID" id="66952940"/>
<gene>
    <name evidence="1" type="ORF">BTN49_0348</name>
</gene>
<evidence type="ECO:0000313" key="2">
    <source>
        <dbReference type="Proteomes" id="UP000219020"/>
    </source>
</evidence>
<protein>
    <submittedName>
        <fullName evidence="1">Uncharacterized protein</fullName>
    </submittedName>
</protein>
<dbReference type="AlphaFoldDB" id="A0A2A5T776"/>
<keyword evidence="2" id="KW-1185">Reference proteome</keyword>
<geneLocation type="plasmid" evidence="2">
    <name>pmj1</name>
</geneLocation>
<comment type="caution">
    <text evidence="1">The sequence shown here is derived from an EMBL/GenBank/DDBJ whole genome shotgun (WGS) entry which is preliminary data.</text>
</comment>
<accession>A0A2A5T776</accession>
<reference evidence="2" key="1">
    <citation type="submission" date="2017-04" db="EMBL/GenBank/DDBJ databases">
        <title>Genome evolution of the luminous symbionts of deep sea anglerfish.</title>
        <authorList>
            <person name="Hendry T.A."/>
        </authorList>
    </citation>
    <scope>NUCLEOTIDE SEQUENCE [LARGE SCALE GENOMIC DNA]</scope>
    <source>
        <plasmid evidence="2">pmj1</plasmid>
    </source>
</reference>
<keyword evidence="1" id="KW-0614">Plasmid</keyword>
<evidence type="ECO:0000313" key="1">
    <source>
        <dbReference type="EMBL" id="PCS23982.1"/>
    </source>
</evidence>
<sequence length="58" mass="6979">MERKFNYAMTNKYALKNEDIPASTDKQLRKKSPVQVNLTRKHIEEYHERKALDDELGW</sequence>
<dbReference type="RefSeq" id="WP_158523521.1">
    <property type="nucleotide sequence ID" value="NZ_CAWNJE010000001.1"/>
</dbReference>
<dbReference type="EMBL" id="NBYY01000008">
    <property type="protein sequence ID" value="PCS23982.1"/>
    <property type="molecule type" value="Genomic_DNA"/>
</dbReference>
<dbReference type="Proteomes" id="UP000219020">
    <property type="component" value="Plasmid pMJ1"/>
</dbReference>
<proteinExistence type="predicted"/>
<name>A0A2A5T776_9GAMM</name>